<feature type="compositionally biased region" description="Pro residues" evidence="3">
    <location>
        <begin position="31"/>
        <end position="77"/>
    </location>
</feature>
<evidence type="ECO:0000256" key="1">
    <source>
        <dbReference type="ARBA" id="ARBA00023125"/>
    </source>
</evidence>
<dbReference type="InterPro" id="IPR041485">
    <property type="entry name" value="TetR_C_36"/>
</dbReference>
<name>A0A931I9R4_9NOCA</name>
<feature type="domain" description="HTH tetR-type" evidence="4">
    <location>
        <begin position="82"/>
        <end position="140"/>
    </location>
</feature>
<accession>A0A931I9R4</accession>
<evidence type="ECO:0000256" key="2">
    <source>
        <dbReference type="PROSITE-ProRule" id="PRU00335"/>
    </source>
</evidence>
<proteinExistence type="predicted"/>
<comment type="caution">
    <text evidence="5">The sequence shown here is derived from an EMBL/GenBank/DDBJ whole genome shotgun (WGS) entry which is preliminary data.</text>
</comment>
<keyword evidence="1 2" id="KW-0238">DNA-binding</keyword>
<feature type="DNA-binding region" description="H-T-H motif" evidence="2">
    <location>
        <begin position="103"/>
        <end position="122"/>
    </location>
</feature>
<evidence type="ECO:0000313" key="6">
    <source>
        <dbReference type="Proteomes" id="UP000655751"/>
    </source>
</evidence>
<feature type="compositionally biased region" description="Low complexity" evidence="3">
    <location>
        <begin position="1"/>
        <end position="14"/>
    </location>
</feature>
<organism evidence="5 6">
    <name type="scientific">Nocardia bovistercoris</name>
    <dbReference type="NCBI Taxonomy" id="2785916"/>
    <lineage>
        <taxon>Bacteria</taxon>
        <taxon>Bacillati</taxon>
        <taxon>Actinomycetota</taxon>
        <taxon>Actinomycetes</taxon>
        <taxon>Mycobacteriales</taxon>
        <taxon>Nocardiaceae</taxon>
        <taxon>Nocardia</taxon>
    </lineage>
</organism>
<dbReference type="Pfam" id="PF00440">
    <property type="entry name" value="TetR_N"/>
    <property type="match status" value="1"/>
</dbReference>
<dbReference type="Pfam" id="PF18598">
    <property type="entry name" value="TetR_C_36"/>
    <property type="match status" value="1"/>
</dbReference>
<keyword evidence="6" id="KW-1185">Reference proteome</keyword>
<dbReference type="EMBL" id="JADMLG010000003">
    <property type="protein sequence ID" value="MBH0776503.1"/>
    <property type="molecule type" value="Genomic_DNA"/>
</dbReference>
<protein>
    <submittedName>
        <fullName evidence="5">TetR family transcriptional regulator</fullName>
    </submittedName>
</protein>
<evidence type="ECO:0000259" key="4">
    <source>
        <dbReference type="PROSITE" id="PS50977"/>
    </source>
</evidence>
<dbReference type="Proteomes" id="UP000655751">
    <property type="component" value="Unassembled WGS sequence"/>
</dbReference>
<dbReference type="InterPro" id="IPR009057">
    <property type="entry name" value="Homeodomain-like_sf"/>
</dbReference>
<dbReference type="AlphaFoldDB" id="A0A931I9R4"/>
<evidence type="ECO:0000256" key="3">
    <source>
        <dbReference type="SAM" id="MobiDB-lite"/>
    </source>
</evidence>
<dbReference type="PROSITE" id="PS50977">
    <property type="entry name" value="HTH_TETR_2"/>
    <property type="match status" value="1"/>
</dbReference>
<feature type="region of interest" description="Disordered" evidence="3">
    <location>
        <begin position="1"/>
        <end position="85"/>
    </location>
</feature>
<dbReference type="Gene3D" id="1.10.357.10">
    <property type="entry name" value="Tetracycline Repressor, domain 2"/>
    <property type="match status" value="1"/>
</dbReference>
<evidence type="ECO:0000313" key="5">
    <source>
        <dbReference type="EMBL" id="MBH0776503.1"/>
    </source>
</evidence>
<sequence length="266" mass="28888">MSTSTRRPSSESPGRPAPPSSGQPAARSPEQPAPRSPGQPAPRSPGQPAPRSPGQPAPRSPGQPVPRSPGQPVPRSPGRPASATREQVLELTRRAFLAGERVDVQAIAAELGLSRASIYRWFGSRDGLLGTMLAREHQRMLDHADARRQTHGAARILEVFDRVARWESANEPFRRYFELEPISGLRIITAGDGPVQPKVVAAVEELIARVEREDGYEPPLDRALLAYALVRLGEAFLYNDRAAGIHGDVDRLRQVLAVLLGVTPLD</sequence>
<gene>
    <name evidence="5" type="ORF">IT779_09420</name>
</gene>
<dbReference type="InterPro" id="IPR001647">
    <property type="entry name" value="HTH_TetR"/>
</dbReference>
<dbReference type="SUPFAM" id="SSF46689">
    <property type="entry name" value="Homeodomain-like"/>
    <property type="match status" value="1"/>
</dbReference>
<reference evidence="5" key="1">
    <citation type="submission" date="2020-11" db="EMBL/GenBank/DDBJ databases">
        <title>Nocardia NEAU-351.nov., a novel actinomycete isolated from the cow dung.</title>
        <authorList>
            <person name="Zhang X."/>
        </authorList>
    </citation>
    <scope>NUCLEOTIDE SEQUENCE</scope>
    <source>
        <strain evidence="5">NEAU-351</strain>
    </source>
</reference>
<dbReference type="GO" id="GO:0003677">
    <property type="term" value="F:DNA binding"/>
    <property type="evidence" value="ECO:0007669"/>
    <property type="project" value="UniProtKB-UniRule"/>
</dbReference>